<dbReference type="PANTHER" id="PTHR10000:SF8">
    <property type="entry name" value="HAD SUPERFAMILY HYDROLASE-LIKE, TYPE 3"/>
    <property type="match status" value="1"/>
</dbReference>
<dbReference type="Gene3D" id="3.40.50.1000">
    <property type="entry name" value="HAD superfamily/HAD-like"/>
    <property type="match status" value="1"/>
</dbReference>
<dbReference type="Proteomes" id="UP001519290">
    <property type="component" value="Unassembled WGS sequence"/>
</dbReference>
<evidence type="ECO:0000313" key="2">
    <source>
        <dbReference type="Proteomes" id="UP001519290"/>
    </source>
</evidence>
<dbReference type="InterPro" id="IPR036412">
    <property type="entry name" value="HAD-like_sf"/>
</dbReference>
<dbReference type="PANTHER" id="PTHR10000">
    <property type="entry name" value="PHOSPHOSERINE PHOSPHATASE"/>
    <property type="match status" value="1"/>
</dbReference>
<reference evidence="1 2" key="1">
    <citation type="submission" date="2021-03" db="EMBL/GenBank/DDBJ databases">
        <title>Sequencing the genomes of 1000 actinobacteria strains.</title>
        <authorList>
            <person name="Klenk H.-P."/>
        </authorList>
    </citation>
    <scope>NUCLEOTIDE SEQUENCE [LARGE SCALE GENOMIC DNA]</scope>
    <source>
        <strain evidence="1 2">DSM 14566</strain>
    </source>
</reference>
<accession>A0ABS4X0P3</accession>
<dbReference type="SUPFAM" id="SSF56784">
    <property type="entry name" value="HAD-like"/>
    <property type="match status" value="1"/>
</dbReference>
<sequence>MTPRRCVFIDFDGTLAERGVVPREHAEAVQRARANGHLVLLCTGRPASIVAPEVAALFDGVVASAGGYLRLGQEVLHDERFPAELGRRTVEVLGRYDPAFVLESPEALWCTPASARRIRARMGGDSPAGPAGIGSGPADILAAVRVRDELADRSFAKISLWGSPVPIEQLADEIGPEVGALPNSITTEDLSAGELHLSTVDKADGMRRVIERLDMGAGETVAIGDGMNDLGMLRAAGTAIAVEGSPAEILAAADLVVPGPAGLGIVRALQRLGML</sequence>
<evidence type="ECO:0000313" key="1">
    <source>
        <dbReference type="EMBL" id="MBP2382022.1"/>
    </source>
</evidence>
<dbReference type="Pfam" id="PF08282">
    <property type="entry name" value="Hydrolase_3"/>
    <property type="match status" value="1"/>
</dbReference>
<protein>
    <submittedName>
        <fullName evidence="1">Hydroxymethylpyrimidine pyrophosphatase-like HAD family hydrolase</fullName>
    </submittedName>
</protein>
<dbReference type="Gene3D" id="3.30.1240.10">
    <property type="match status" value="1"/>
</dbReference>
<dbReference type="InterPro" id="IPR023214">
    <property type="entry name" value="HAD_sf"/>
</dbReference>
<name>A0ABS4X0P3_9MICO</name>
<dbReference type="RefSeq" id="WP_209901617.1">
    <property type="nucleotide sequence ID" value="NZ_BAAAJW010000011.1"/>
</dbReference>
<keyword evidence="2" id="KW-1185">Reference proteome</keyword>
<dbReference type="EMBL" id="JAGIOD010000001">
    <property type="protein sequence ID" value="MBP2382022.1"/>
    <property type="molecule type" value="Genomic_DNA"/>
</dbReference>
<comment type="caution">
    <text evidence="1">The sequence shown here is derived from an EMBL/GenBank/DDBJ whole genome shotgun (WGS) entry which is preliminary data.</text>
</comment>
<gene>
    <name evidence="1" type="ORF">JOF43_001979</name>
</gene>
<proteinExistence type="predicted"/>
<organism evidence="1 2">
    <name type="scientific">Brachybacterium sacelli</name>
    <dbReference type="NCBI Taxonomy" id="173364"/>
    <lineage>
        <taxon>Bacteria</taxon>
        <taxon>Bacillati</taxon>
        <taxon>Actinomycetota</taxon>
        <taxon>Actinomycetes</taxon>
        <taxon>Micrococcales</taxon>
        <taxon>Dermabacteraceae</taxon>
        <taxon>Brachybacterium</taxon>
    </lineage>
</organism>